<feature type="compositionally biased region" description="Basic and acidic residues" evidence="1">
    <location>
        <begin position="446"/>
        <end position="457"/>
    </location>
</feature>
<feature type="compositionally biased region" description="Basic and acidic residues" evidence="1">
    <location>
        <begin position="494"/>
        <end position="504"/>
    </location>
</feature>
<dbReference type="Proteomes" id="UP001304895">
    <property type="component" value="Unassembled WGS sequence"/>
</dbReference>
<name>A0AAN6ZBJ4_9PEZI</name>
<feature type="compositionally biased region" description="Polar residues" evidence="1">
    <location>
        <begin position="396"/>
        <end position="407"/>
    </location>
</feature>
<reference evidence="2" key="2">
    <citation type="submission" date="2023-05" db="EMBL/GenBank/DDBJ databases">
        <authorList>
            <consortium name="Lawrence Berkeley National Laboratory"/>
            <person name="Steindorff A."/>
            <person name="Hensen N."/>
            <person name="Bonometti L."/>
            <person name="Westerberg I."/>
            <person name="Brannstrom I.O."/>
            <person name="Guillou S."/>
            <person name="Cros-Aarteil S."/>
            <person name="Calhoun S."/>
            <person name="Haridas S."/>
            <person name="Kuo A."/>
            <person name="Mondo S."/>
            <person name="Pangilinan J."/>
            <person name="Riley R."/>
            <person name="Labutti K."/>
            <person name="Andreopoulos B."/>
            <person name="Lipzen A."/>
            <person name="Chen C."/>
            <person name="Yanf M."/>
            <person name="Daum C."/>
            <person name="Ng V."/>
            <person name="Clum A."/>
            <person name="Ohm R."/>
            <person name="Martin F."/>
            <person name="Silar P."/>
            <person name="Natvig D."/>
            <person name="Lalanne C."/>
            <person name="Gautier V."/>
            <person name="Ament-Velasquez S.L."/>
            <person name="Kruys A."/>
            <person name="Hutchinson M.I."/>
            <person name="Powell A.J."/>
            <person name="Barry K."/>
            <person name="Miller A.N."/>
            <person name="Grigoriev I.V."/>
            <person name="Debuchy R."/>
            <person name="Gladieux P."/>
            <person name="Thoren M.H."/>
            <person name="Johannesson H."/>
        </authorList>
    </citation>
    <scope>NUCLEOTIDE SEQUENCE</scope>
    <source>
        <strain evidence="2">CBS 123565</strain>
    </source>
</reference>
<feature type="region of interest" description="Disordered" evidence="1">
    <location>
        <begin position="479"/>
        <end position="509"/>
    </location>
</feature>
<feature type="region of interest" description="Disordered" evidence="1">
    <location>
        <begin position="348"/>
        <end position="463"/>
    </location>
</feature>
<evidence type="ECO:0000256" key="1">
    <source>
        <dbReference type="SAM" id="MobiDB-lite"/>
    </source>
</evidence>
<gene>
    <name evidence="2" type="ORF">BT67DRAFT_138093</name>
</gene>
<keyword evidence="3" id="KW-1185">Reference proteome</keyword>
<comment type="caution">
    <text evidence="2">The sequence shown here is derived from an EMBL/GenBank/DDBJ whole genome shotgun (WGS) entry which is preliminary data.</text>
</comment>
<dbReference type="AlphaFoldDB" id="A0AAN6ZBJ4"/>
<feature type="compositionally biased region" description="Polar residues" evidence="1">
    <location>
        <begin position="545"/>
        <end position="554"/>
    </location>
</feature>
<evidence type="ECO:0000313" key="2">
    <source>
        <dbReference type="EMBL" id="KAK4131901.1"/>
    </source>
</evidence>
<feature type="region of interest" description="Disordered" evidence="1">
    <location>
        <begin position="545"/>
        <end position="588"/>
    </location>
</feature>
<accession>A0AAN6ZBJ4</accession>
<feature type="region of interest" description="Disordered" evidence="1">
    <location>
        <begin position="292"/>
        <end position="332"/>
    </location>
</feature>
<evidence type="ECO:0000313" key="3">
    <source>
        <dbReference type="Proteomes" id="UP001304895"/>
    </source>
</evidence>
<protein>
    <recommendedName>
        <fullName evidence="4">Stc1 domain-containing protein</fullName>
    </recommendedName>
</protein>
<organism evidence="2 3">
    <name type="scientific">Trichocladium antarcticum</name>
    <dbReference type="NCBI Taxonomy" id="1450529"/>
    <lineage>
        <taxon>Eukaryota</taxon>
        <taxon>Fungi</taxon>
        <taxon>Dikarya</taxon>
        <taxon>Ascomycota</taxon>
        <taxon>Pezizomycotina</taxon>
        <taxon>Sordariomycetes</taxon>
        <taxon>Sordariomycetidae</taxon>
        <taxon>Sordariales</taxon>
        <taxon>Chaetomiaceae</taxon>
        <taxon>Trichocladium</taxon>
    </lineage>
</organism>
<dbReference type="EMBL" id="MU853421">
    <property type="protein sequence ID" value="KAK4131901.1"/>
    <property type="molecule type" value="Genomic_DNA"/>
</dbReference>
<evidence type="ECO:0008006" key="4">
    <source>
        <dbReference type="Google" id="ProtNLM"/>
    </source>
</evidence>
<sequence length="588" mass="65634">MDTENYSLGCGNSTVQAQCNRNTTIWCAPSHFCQLPLLSFELLQTLAISRYLCCPPSSFLFFPVADLRYPSIYLFYPYPATIAELRLGCARMHFSVTREVGWEADDESENPKPGRKVSKSKRYRFIFDFGRGSPENGTTSSSKTAVTTARQEGSFQPKALEHSCVVCGKTRSGHYHQQHPPKAGRDAIPSLCRRCRRDRKARIADRGRDGHRRRRVTKLQARVDHRQWCVNCGVLRSEQYHQARVSGSLAPWSEICGKCRTAAENDGKHRLRGLYVENLEAQNRTARRQYELAQDSPLRHQPRLSARKQGSVYDTDESAPSTPGIPIHTLHLGDSSYRAHPVIRSAERGDMPDCFKTSKQLSANPRVRSRIQTAATVDTDPSDSNTGDPLPARHQNPLTTSPPQQQGDPDVQMLPKHGRNSQLTAAAATTPKSEPRKPKQPPSQHAQEHHNNRKPEPAPKGISDMYWASAEGMRFEQLLSPTLPSPGGVYTSHTTKDTTRDTTKDYNNNNSNYDFGYGHTTIYHHHHHQAADDAENSDCATPGLTPTSFAATGHSSSSSSKTCNRAEGATQVWEVDSDEADEISRARY</sequence>
<proteinExistence type="predicted"/>
<reference evidence="2" key="1">
    <citation type="journal article" date="2023" name="Mol. Phylogenet. Evol.">
        <title>Genome-scale phylogeny and comparative genomics of the fungal order Sordariales.</title>
        <authorList>
            <person name="Hensen N."/>
            <person name="Bonometti L."/>
            <person name="Westerberg I."/>
            <person name="Brannstrom I.O."/>
            <person name="Guillou S."/>
            <person name="Cros-Aarteil S."/>
            <person name="Calhoun S."/>
            <person name="Haridas S."/>
            <person name="Kuo A."/>
            <person name="Mondo S."/>
            <person name="Pangilinan J."/>
            <person name="Riley R."/>
            <person name="LaButti K."/>
            <person name="Andreopoulos B."/>
            <person name="Lipzen A."/>
            <person name="Chen C."/>
            <person name="Yan M."/>
            <person name="Daum C."/>
            <person name="Ng V."/>
            <person name="Clum A."/>
            <person name="Steindorff A."/>
            <person name="Ohm R.A."/>
            <person name="Martin F."/>
            <person name="Silar P."/>
            <person name="Natvig D.O."/>
            <person name="Lalanne C."/>
            <person name="Gautier V."/>
            <person name="Ament-Velasquez S.L."/>
            <person name="Kruys A."/>
            <person name="Hutchinson M.I."/>
            <person name="Powell A.J."/>
            <person name="Barry K."/>
            <person name="Miller A.N."/>
            <person name="Grigoriev I.V."/>
            <person name="Debuchy R."/>
            <person name="Gladieux P."/>
            <person name="Hiltunen Thoren M."/>
            <person name="Johannesson H."/>
        </authorList>
    </citation>
    <scope>NUCLEOTIDE SEQUENCE</scope>
    <source>
        <strain evidence="2">CBS 123565</strain>
    </source>
</reference>